<feature type="short sequence motif" description="GXSXG" evidence="4">
    <location>
        <begin position="36"/>
        <end position="40"/>
    </location>
</feature>
<evidence type="ECO:0000313" key="7">
    <source>
        <dbReference type="Proteomes" id="UP000187941"/>
    </source>
</evidence>
<dbReference type="PROSITE" id="PS51635">
    <property type="entry name" value="PNPLA"/>
    <property type="match status" value="1"/>
</dbReference>
<dbReference type="InterPro" id="IPR002641">
    <property type="entry name" value="PNPLA_dom"/>
</dbReference>
<keyword evidence="3 4" id="KW-0443">Lipid metabolism</keyword>
<feature type="domain" description="PNPLA" evidence="5">
    <location>
        <begin position="5"/>
        <end position="163"/>
    </location>
</feature>
<dbReference type="GO" id="GO:0016787">
    <property type="term" value="F:hydrolase activity"/>
    <property type="evidence" value="ECO:0007669"/>
    <property type="project" value="UniProtKB-UniRule"/>
</dbReference>
<dbReference type="PANTHER" id="PTHR14226:SF29">
    <property type="entry name" value="NEUROPATHY TARGET ESTERASE SWS"/>
    <property type="match status" value="1"/>
</dbReference>
<dbReference type="KEGG" id="smon:AWR27_24130"/>
<proteinExistence type="predicted"/>
<dbReference type="PANTHER" id="PTHR14226">
    <property type="entry name" value="NEUROPATHY TARGET ESTERASE/SWISS CHEESE D.MELANOGASTER"/>
    <property type="match status" value="1"/>
</dbReference>
<dbReference type="EMBL" id="CP014263">
    <property type="protein sequence ID" value="AQG82112.1"/>
    <property type="molecule type" value="Genomic_DNA"/>
</dbReference>
<feature type="short sequence motif" description="GXGXXG" evidence="4">
    <location>
        <begin position="9"/>
        <end position="14"/>
    </location>
</feature>
<evidence type="ECO:0000259" key="5">
    <source>
        <dbReference type="PROSITE" id="PS51635"/>
    </source>
</evidence>
<evidence type="ECO:0000256" key="2">
    <source>
        <dbReference type="ARBA" id="ARBA00022963"/>
    </source>
</evidence>
<dbReference type="Gene3D" id="3.40.1090.10">
    <property type="entry name" value="Cytosolic phospholipase A2 catalytic domain"/>
    <property type="match status" value="2"/>
</dbReference>
<keyword evidence="2 4" id="KW-0442">Lipid degradation</keyword>
<dbReference type="Proteomes" id="UP000187941">
    <property type="component" value="Chromosome"/>
</dbReference>
<organism evidence="6 7">
    <name type="scientific">Spirosoma montaniterrae</name>
    <dbReference type="NCBI Taxonomy" id="1178516"/>
    <lineage>
        <taxon>Bacteria</taxon>
        <taxon>Pseudomonadati</taxon>
        <taxon>Bacteroidota</taxon>
        <taxon>Cytophagia</taxon>
        <taxon>Cytophagales</taxon>
        <taxon>Cytophagaceae</taxon>
        <taxon>Spirosoma</taxon>
    </lineage>
</organism>
<evidence type="ECO:0000256" key="1">
    <source>
        <dbReference type="ARBA" id="ARBA00022801"/>
    </source>
</evidence>
<dbReference type="CDD" id="cd07205">
    <property type="entry name" value="Pat_PNPLA6_PNPLA7_NTE1_like"/>
    <property type="match status" value="1"/>
</dbReference>
<feature type="active site" description="Proton acceptor" evidence="4">
    <location>
        <position position="150"/>
    </location>
</feature>
<dbReference type="InterPro" id="IPR050301">
    <property type="entry name" value="NTE"/>
</dbReference>
<keyword evidence="1 4" id="KW-0378">Hydrolase</keyword>
<reference evidence="6 7" key="1">
    <citation type="submission" date="2016-01" db="EMBL/GenBank/DDBJ databases">
        <authorList>
            <person name="Oliw E.H."/>
        </authorList>
    </citation>
    <scope>NUCLEOTIDE SEQUENCE [LARGE SCALE GENOMIC DNA]</scope>
    <source>
        <strain evidence="6 7">DY10</strain>
    </source>
</reference>
<dbReference type="GO" id="GO:0016042">
    <property type="term" value="P:lipid catabolic process"/>
    <property type="evidence" value="ECO:0007669"/>
    <property type="project" value="UniProtKB-UniRule"/>
</dbReference>
<name>A0A1P9X3A5_9BACT</name>
<dbReference type="AlphaFoldDB" id="A0A1P9X3A5"/>
<sequence>MKIGLVLSGGGARGIAHLGVIKALQEMGIRFDQIAGTSAGAITGALLAQGYTPDESLKIVESSSFVRHLRPAWNRMGLLRIDTAIDLYKKYIPHDSFEQLQIPLHVLAVDLNDGEQVIFDKGELIRPVLASCCLPGIFEPLLINKRQYVDGGVLNNLPVDVIEHKVDFLIGSHCNVLGQGTRKPISSMRGVIERSLVLAVQSKTKERFSRCDILIEPPQLAEYGTLDVSKARELFRIGYQYTRTMADQIEKRFNAPVAKTD</sequence>
<dbReference type="InterPro" id="IPR016035">
    <property type="entry name" value="Acyl_Trfase/lysoPLipase"/>
</dbReference>
<evidence type="ECO:0000256" key="4">
    <source>
        <dbReference type="PROSITE-ProRule" id="PRU01161"/>
    </source>
</evidence>
<feature type="active site" description="Nucleophile" evidence="4">
    <location>
        <position position="38"/>
    </location>
</feature>
<dbReference type="OrthoDB" id="9770965at2"/>
<gene>
    <name evidence="6" type="ORF">AWR27_24130</name>
</gene>
<accession>A0A1P9X3A5</accession>
<dbReference type="SUPFAM" id="SSF52151">
    <property type="entry name" value="FabD/lysophospholipase-like"/>
    <property type="match status" value="1"/>
</dbReference>
<dbReference type="Pfam" id="PF01734">
    <property type="entry name" value="Patatin"/>
    <property type="match status" value="1"/>
</dbReference>
<protein>
    <submittedName>
        <fullName evidence="6">Patatin</fullName>
    </submittedName>
</protein>
<dbReference type="STRING" id="1178516.AWR27_24130"/>
<keyword evidence="7" id="KW-1185">Reference proteome</keyword>
<evidence type="ECO:0000256" key="3">
    <source>
        <dbReference type="ARBA" id="ARBA00023098"/>
    </source>
</evidence>
<evidence type="ECO:0000313" key="6">
    <source>
        <dbReference type="EMBL" id="AQG82112.1"/>
    </source>
</evidence>
<dbReference type="RefSeq" id="WP_077133589.1">
    <property type="nucleotide sequence ID" value="NZ_CP014263.1"/>
</dbReference>
<feature type="short sequence motif" description="DGA/G" evidence="4">
    <location>
        <begin position="150"/>
        <end position="152"/>
    </location>
</feature>